<name>A0ABD3G2D4_9STRA</name>
<keyword evidence="2" id="KW-1185">Reference proteome</keyword>
<dbReference type="Proteomes" id="UP001632037">
    <property type="component" value="Unassembled WGS sequence"/>
</dbReference>
<organism evidence="1 2">
    <name type="scientific">Phytophthora oleae</name>
    <dbReference type="NCBI Taxonomy" id="2107226"/>
    <lineage>
        <taxon>Eukaryota</taxon>
        <taxon>Sar</taxon>
        <taxon>Stramenopiles</taxon>
        <taxon>Oomycota</taxon>
        <taxon>Peronosporomycetes</taxon>
        <taxon>Peronosporales</taxon>
        <taxon>Peronosporaceae</taxon>
        <taxon>Phytophthora</taxon>
    </lineage>
</organism>
<protein>
    <recommendedName>
        <fullName evidence="3">Telomeric single stranded DNA binding POT1/Cdc13 domain-containing protein</fullName>
    </recommendedName>
</protein>
<evidence type="ECO:0000313" key="1">
    <source>
        <dbReference type="EMBL" id="KAL3673258.1"/>
    </source>
</evidence>
<dbReference type="AlphaFoldDB" id="A0ABD3G2D4"/>
<evidence type="ECO:0000313" key="2">
    <source>
        <dbReference type="Proteomes" id="UP001632037"/>
    </source>
</evidence>
<sequence length="540" mass="59997">MDTISLSAAATHVGQSVRFIAAVQQIATGKRMLLGCQRVQSYHVLHVGDASRQFFKVTCCGEAPPTLIHSSTTSEPSGDSQLSSIDAVLRVGDIVRFSSCRIKSYRGNVEAQFVLRNDEAATLSTVQLLYRKDRYFSTQDVPLKDLYPMIEWYKLHCREFIEGNEGATTASERKRKNRTTIKDLRENMVASIVCKLRVPKHTASGTPGGGNALASELDGVLLCELIIYDSPKDVMSVNFWDQHAERRFITRLLEHRGAVEIDGIVVSLQALSNRLLANTTPHTTFRLIPPDDPESMELEKRIAGFGKSTQSLDRRSGSLTFSTVEELKACVVECQVTLENVRVEQVCLGRHFGHESRVLARFTPRLTDRYCTGCGQTLPEFPGRDGTTLSRFRACVDRCKTRRGSTVDAPCAWRYRRFSMILRDSRNERIQVDVGSQATVEMVGNIEAQLLVESCNCRDQRSASSKTQFDPASAVASLLNALVEDASETFEAQLVCSSVTTNGSSNQTPDSYQDSSRDEDFEGRRVFSLVSLTPSDAFLV</sequence>
<gene>
    <name evidence="1" type="ORF">V7S43_000979</name>
</gene>
<evidence type="ECO:0008006" key="3">
    <source>
        <dbReference type="Google" id="ProtNLM"/>
    </source>
</evidence>
<comment type="caution">
    <text evidence="1">The sequence shown here is derived from an EMBL/GenBank/DDBJ whole genome shotgun (WGS) entry which is preliminary data.</text>
</comment>
<accession>A0ABD3G2D4</accession>
<dbReference type="EMBL" id="JBIMZQ010000002">
    <property type="protein sequence ID" value="KAL3673258.1"/>
    <property type="molecule type" value="Genomic_DNA"/>
</dbReference>
<proteinExistence type="predicted"/>
<reference evidence="1 2" key="1">
    <citation type="submission" date="2024-09" db="EMBL/GenBank/DDBJ databases">
        <title>Genome sequencing and assembly of Phytophthora oleae, isolate VK10A, causative agent of rot of olive drupes.</title>
        <authorList>
            <person name="Conti Taguali S."/>
            <person name="Riolo M."/>
            <person name="La Spada F."/>
            <person name="Cacciola S.O."/>
            <person name="Dionisio G."/>
        </authorList>
    </citation>
    <scope>NUCLEOTIDE SEQUENCE [LARGE SCALE GENOMIC DNA]</scope>
    <source>
        <strain evidence="1 2">VK10A</strain>
    </source>
</reference>